<dbReference type="PROSITE" id="PS51194">
    <property type="entry name" value="HELICASE_CTER"/>
    <property type="match status" value="1"/>
</dbReference>
<dbReference type="Pfam" id="PF12419">
    <property type="entry name" value="DUF3670"/>
    <property type="match status" value="1"/>
</dbReference>
<dbReference type="InterPro" id="IPR038718">
    <property type="entry name" value="SNF2-like_sf"/>
</dbReference>
<dbReference type="Gene3D" id="3.40.50.10810">
    <property type="entry name" value="Tandem AAA-ATPase domain"/>
    <property type="match status" value="1"/>
</dbReference>
<dbReference type="GO" id="GO:0005524">
    <property type="term" value="F:ATP binding"/>
    <property type="evidence" value="ECO:0007669"/>
    <property type="project" value="InterPro"/>
</dbReference>
<keyword evidence="4" id="KW-0547">Nucleotide-binding</keyword>
<dbReference type="InterPro" id="IPR014001">
    <property type="entry name" value="Helicase_ATP-bd"/>
</dbReference>
<reference evidence="4 5" key="1">
    <citation type="submission" date="2018-06" db="EMBL/GenBank/DDBJ databases">
        <authorList>
            <consortium name="Pathogen Informatics"/>
            <person name="Doyle S."/>
        </authorList>
    </citation>
    <scope>NUCLEOTIDE SEQUENCE [LARGE SCALE GENOMIC DNA]</scope>
    <source>
        <strain evidence="4 5">NCTC10288</strain>
    </source>
</reference>
<keyword evidence="4" id="KW-0347">Helicase</keyword>
<dbReference type="InterPro" id="IPR049730">
    <property type="entry name" value="SNF2/RAD54-like_C"/>
</dbReference>
<dbReference type="Pfam" id="PF00271">
    <property type="entry name" value="Helicase_C"/>
    <property type="match status" value="1"/>
</dbReference>
<dbReference type="SMART" id="SM00487">
    <property type="entry name" value="DEXDc"/>
    <property type="match status" value="1"/>
</dbReference>
<dbReference type="PROSITE" id="PS51192">
    <property type="entry name" value="HELICASE_ATP_BIND_1"/>
    <property type="match status" value="1"/>
</dbReference>
<gene>
    <name evidence="4" type="primary">helZ</name>
    <name evidence="4" type="ORF">NCTC10288_01509</name>
</gene>
<dbReference type="KEGG" id="cmin:NCTC10288_01509"/>
<evidence type="ECO:0000259" key="2">
    <source>
        <dbReference type="PROSITE" id="PS51192"/>
    </source>
</evidence>
<dbReference type="InterPro" id="IPR001650">
    <property type="entry name" value="Helicase_C-like"/>
</dbReference>
<keyword evidence="4" id="KW-0067">ATP-binding</keyword>
<protein>
    <submittedName>
        <fullName evidence="4">DNA/RNA helicase</fullName>
    </submittedName>
</protein>
<feature type="domain" description="Helicase C-terminal" evidence="3">
    <location>
        <begin position="908"/>
        <end position="1068"/>
    </location>
</feature>
<dbReference type="STRING" id="38301.NX84_06105"/>
<dbReference type="PANTHER" id="PTHR45629:SF7">
    <property type="entry name" value="DNA EXCISION REPAIR PROTEIN ERCC-6-RELATED"/>
    <property type="match status" value="1"/>
</dbReference>
<dbReference type="FunFam" id="3.40.50.300:FF:000533">
    <property type="entry name" value="Helicase, Snf2 family"/>
    <property type="match status" value="1"/>
</dbReference>
<sequence>MYGLTGVTLKCNETITIGYCGSIWELSAPSAPRWCAAKLAVMASYLLHGLWLPVSGLSLWIEQVEGHKIVMPSAVPERTFPDVVDTILEKKTFRNRARVSLRTPKGKDVSLMVPMAMFAPDEAVETLAKLEFLDTGSQAVTAEQRLTIAPDLMWLIRAYRGLYRFVRAGRVTIRLSYQAGEWYPMWQLASGLGERSWLAEMLASAPGILTINNRALSDDLADELTHWIAYTQLRPQIDAPRAAPWHDFALSLLKTAPVKKGRAQLLRGLNEWKDSITSVDLQLVFLVEEPENDEDPEETVWPIRVLVRSGTDSPRPVKQEQLDRGSVEKLRDARRHAFDVAPRLKYNSGAPSPYAGDWDVYLTTEQLVEFVTHDAAALRKAGFTVMLPKSWSHMETKARLETVEAHDPAEGATKAHIGMEKLVNYDWKLSVGDTQLTDAEMEELVKSKSGLIKLRGEWVMADTQALNKIQQYMRELADTARRRALKELEQLAKTAEMARQLEQPGWEELVAEVERRRKEFNEGEEENLVSIADLREMALKSMAEDPIAFTGSQWHTSLLGGLETTAPDRVDIPDTVHAELRDYQRRGVDWLYWMSQNNIGAVLADDMGLGKTLQLLSLLAVEKAAWAEAHAAGDTQAHAAEDKDATAWNPTLVVAPTSVVGNWAREAARFVPSFKVVVQHGTGRLKGDKLVEAAQNADVVITSYGTVARDFLTLSKVDWDRVVLDEAQAIKNAATRSSKAVRAIPSRHRVALTGTPIENRLSEMRSILDYCNPGILGSASFFRNHFSKSIEREGNEEMAERLRLLTAPFILRRLKTDPNIIDDLPDKSEQIITVRMTDEQAALYKALVADVEQALGKKEGMSRRGLVLASLTRIKQICNHPAHFLGDGSAVTIKGKHRSGKVEELMRIVDQAIESRERVLIFTQYKAFGDILQPYLSDQLGTDIPFLHGGVSKNKRDQMVQDFQADDGAPVMLLSLKAGGTGLNLTAASIVVHMDRWWNPAVENQATDRAFRIGQERNVQVYKMITAGTLEESIQDILDGKTQLAGAVVGEGEGWLTELTPEQLADLMSYKGQEN</sequence>
<evidence type="ECO:0000259" key="3">
    <source>
        <dbReference type="PROSITE" id="PS51194"/>
    </source>
</evidence>
<feature type="domain" description="Helicase ATP-binding" evidence="2">
    <location>
        <begin position="592"/>
        <end position="774"/>
    </location>
</feature>
<dbReference type="AlphaFoldDB" id="A0A2X4RDW4"/>
<dbReference type="PANTHER" id="PTHR45629">
    <property type="entry name" value="SNF2/RAD54 FAMILY MEMBER"/>
    <property type="match status" value="1"/>
</dbReference>
<accession>A0A2X4RDW4</accession>
<dbReference type="GO" id="GO:0015616">
    <property type="term" value="F:DNA translocase activity"/>
    <property type="evidence" value="ECO:0007669"/>
    <property type="project" value="TreeGrafter"/>
</dbReference>
<dbReference type="CDD" id="cd18793">
    <property type="entry name" value="SF2_C_SNF"/>
    <property type="match status" value="1"/>
</dbReference>
<dbReference type="InterPro" id="IPR050496">
    <property type="entry name" value="SNF2_RAD54_helicase_repair"/>
</dbReference>
<evidence type="ECO:0000313" key="4">
    <source>
        <dbReference type="EMBL" id="SQI00201.1"/>
    </source>
</evidence>
<proteinExistence type="predicted"/>
<dbReference type="GO" id="GO:0004386">
    <property type="term" value="F:helicase activity"/>
    <property type="evidence" value="ECO:0007669"/>
    <property type="project" value="UniProtKB-KW"/>
</dbReference>
<dbReference type="GO" id="GO:0016787">
    <property type="term" value="F:hydrolase activity"/>
    <property type="evidence" value="ECO:0007669"/>
    <property type="project" value="UniProtKB-KW"/>
</dbReference>
<dbReference type="SUPFAM" id="SSF52540">
    <property type="entry name" value="P-loop containing nucleoside triphosphate hydrolases"/>
    <property type="match status" value="2"/>
</dbReference>
<dbReference type="Pfam" id="PF00176">
    <property type="entry name" value="SNF2-rel_dom"/>
    <property type="match status" value="1"/>
</dbReference>
<dbReference type="InterPro" id="IPR022138">
    <property type="entry name" value="DUF3670"/>
</dbReference>
<dbReference type="InterPro" id="IPR000330">
    <property type="entry name" value="SNF2_N"/>
</dbReference>
<organism evidence="4 5">
    <name type="scientific">Corynebacterium minutissimum</name>
    <dbReference type="NCBI Taxonomy" id="38301"/>
    <lineage>
        <taxon>Bacteria</taxon>
        <taxon>Bacillati</taxon>
        <taxon>Actinomycetota</taxon>
        <taxon>Actinomycetes</taxon>
        <taxon>Mycobacteriales</taxon>
        <taxon>Corynebacteriaceae</taxon>
        <taxon>Corynebacterium</taxon>
    </lineage>
</organism>
<evidence type="ECO:0000256" key="1">
    <source>
        <dbReference type="ARBA" id="ARBA00022801"/>
    </source>
</evidence>
<keyword evidence="1" id="KW-0378">Hydrolase</keyword>
<dbReference type="SMART" id="SM00490">
    <property type="entry name" value="HELICc"/>
    <property type="match status" value="1"/>
</dbReference>
<dbReference type="InterPro" id="IPR027417">
    <property type="entry name" value="P-loop_NTPase"/>
</dbReference>
<dbReference type="Proteomes" id="UP000249264">
    <property type="component" value="Chromosome 1"/>
</dbReference>
<evidence type="ECO:0000313" key="5">
    <source>
        <dbReference type="Proteomes" id="UP000249264"/>
    </source>
</evidence>
<name>A0A2X4RDW4_9CORY</name>
<dbReference type="Gene3D" id="3.40.50.300">
    <property type="entry name" value="P-loop containing nucleotide triphosphate hydrolases"/>
    <property type="match status" value="1"/>
</dbReference>
<dbReference type="EMBL" id="LS483460">
    <property type="protein sequence ID" value="SQI00201.1"/>
    <property type="molecule type" value="Genomic_DNA"/>
</dbReference>